<dbReference type="EMBL" id="JWZT01001925">
    <property type="protein sequence ID" value="KII70941.1"/>
    <property type="molecule type" value="Genomic_DNA"/>
</dbReference>
<proteinExistence type="predicted"/>
<protein>
    <submittedName>
        <fullName evidence="2">Uncharacterized protein</fullName>
    </submittedName>
</protein>
<keyword evidence="3" id="KW-1185">Reference proteome</keyword>
<dbReference type="Proteomes" id="UP000031668">
    <property type="component" value="Unassembled WGS sequence"/>
</dbReference>
<organism evidence="2 3">
    <name type="scientific">Thelohanellus kitauei</name>
    <name type="common">Myxosporean</name>
    <dbReference type="NCBI Taxonomy" id="669202"/>
    <lineage>
        <taxon>Eukaryota</taxon>
        <taxon>Metazoa</taxon>
        <taxon>Cnidaria</taxon>
        <taxon>Myxozoa</taxon>
        <taxon>Myxosporea</taxon>
        <taxon>Bivalvulida</taxon>
        <taxon>Platysporina</taxon>
        <taxon>Myxobolidae</taxon>
        <taxon>Thelohanellus</taxon>
    </lineage>
</organism>
<comment type="caution">
    <text evidence="2">The sequence shown here is derived from an EMBL/GenBank/DDBJ whole genome shotgun (WGS) entry which is preliminary data.</text>
</comment>
<evidence type="ECO:0000256" key="1">
    <source>
        <dbReference type="SAM" id="MobiDB-lite"/>
    </source>
</evidence>
<sequence>MQCELTQGYPIGRKPRSITPSKEKNEKDEEYLYNNEIPFDTPTKVEYENVYNDEEAEDAPIVTFTKLQRQLNHLPESVVDNINAICWRYNIPGSHGCLPGRRKFIDNSSSSDVDELVSSSFLDPHLDLHKRRRLRDVTPKRG</sequence>
<reference evidence="2 3" key="1">
    <citation type="journal article" date="2014" name="Genome Biol. Evol.">
        <title>The genome of the myxosporean Thelohanellus kitauei shows adaptations to nutrient acquisition within its fish host.</title>
        <authorList>
            <person name="Yang Y."/>
            <person name="Xiong J."/>
            <person name="Zhou Z."/>
            <person name="Huo F."/>
            <person name="Miao W."/>
            <person name="Ran C."/>
            <person name="Liu Y."/>
            <person name="Zhang J."/>
            <person name="Feng J."/>
            <person name="Wang M."/>
            <person name="Wang M."/>
            <person name="Wang L."/>
            <person name="Yao B."/>
        </authorList>
    </citation>
    <scope>NUCLEOTIDE SEQUENCE [LARGE SCALE GENOMIC DNA]</scope>
    <source>
        <strain evidence="2">Wuqing</strain>
    </source>
</reference>
<dbReference type="AlphaFoldDB" id="A0A0C2MUD9"/>
<evidence type="ECO:0000313" key="2">
    <source>
        <dbReference type="EMBL" id="KII70941.1"/>
    </source>
</evidence>
<feature type="region of interest" description="Disordered" evidence="1">
    <location>
        <begin position="1"/>
        <end position="31"/>
    </location>
</feature>
<gene>
    <name evidence="2" type="ORF">RF11_12198</name>
</gene>
<evidence type="ECO:0000313" key="3">
    <source>
        <dbReference type="Proteomes" id="UP000031668"/>
    </source>
</evidence>
<accession>A0A0C2MUD9</accession>
<name>A0A0C2MUD9_THEKT</name>